<reference evidence="2 3" key="1">
    <citation type="submission" date="2023-09" db="EMBL/GenBank/DDBJ databases">
        <title>Multi-omics analysis of a traditional fermented food reveals byproduct-associated fungal strains for waste-to-food upcycling.</title>
        <authorList>
            <consortium name="Lawrence Berkeley National Laboratory"/>
            <person name="Rekdal V.M."/>
            <person name="Villalobos-Escobedo J.M."/>
            <person name="Rodriguez-Valeron N."/>
            <person name="Garcia M.O."/>
            <person name="Vasquez D.P."/>
            <person name="Damayanti I."/>
            <person name="Sorensen P.M."/>
            <person name="Baidoo E.E."/>
            <person name="De Carvalho A.C."/>
            <person name="Riley R."/>
            <person name="Lipzen A."/>
            <person name="He G."/>
            <person name="Yan M."/>
            <person name="Haridas S."/>
            <person name="Daum C."/>
            <person name="Yoshinaga Y."/>
            <person name="Ng V."/>
            <person name="Grigoriev I.V."/>
            <person name="Munk R."/>
            <person name="Nuraida L."/>
            <person name="Wijaya C.H."/>
            <person name="Morales P.-C."/>
            <person name="Keasling J.D."/>
        </authorList>
    </citation>
    <scope>NUCLEOTIDE SEQUENCE [LARGE SCALE GENOMIC DNA]</scope>
    <source>
        <strain evidence="2 3">FGSC 2613</strain>
    </source>
</reference>
<accession>A0ABR3D2T0</accession>
<name>A0ABR3D2T0_NEUIN</name>
<proteinExistence type="predicted"/>
<gene>
    <name evidence="2" type="ORF">QR685DRAFT_449847</name>
</gene>
<evidence type="ECO:0000313" key="3">
    <source>
        <dbReference type="Proteomes" id="UP001451303"/>
    </source>
</evidence>
<comment type="caution">
    <text evidence="2">The sequence shown here is derived from an EMBL/GenBank/DDBJ whole genome shotgun (WGS) entry which is preliminary data.</text>
</comment>
<feature type="compositionally biased region" description="Low complexity" evidence="1">
    <location>
        <begin position="16"/>
        <end position="28"/>
    </location>
</feature>
<evidence type="ECO:0000313" key="2">
    <source>
        <dbReference type="EMBL" id="KAL0467004.1"/>
    </source>
</evidence>
<keyword evidence="3" id="KW-1185">Reference proteome</keyword>
<feature type="region of interest" description="Disordered" evidence="1">
    <location>
        <begin position="1"/>
        <end position="28"/>
    </location>
</feature>
<feature type="non-terminal residue" evidence="2">
    <location>
        <position position="1"/>
    </location>
</feature>
<protein>
    <submittedName>
        <fullName evidence="2">Uncharacterized protein</fullName>
    </submittedName>
</protein>
<evidence type="ECO:0000256" key="1">
    <source>
        <dbReference type="SAM" id="MobiDB-lite"/>
    </source>
</evidence>
<organism evidence="2 3">
    <name type="scientific">Neurospora intermedia</name>
    <dbReference type="NCBI Taxonomy" id="5142"/>
    <lineage>
        <taxon>Eukaryota</taxon>
        <taxon>Fungi</taxon>
        <taxon>Dikarya</taxon>
        <taxon>Ascomycota</taxon>
        <taxon>Pezizomycotina</taxon>
        <taxon>Sordariomycetes</taxon>
        <taxon>Sordariomycetidae</taxon>
        <taxon>Sordariales</taxon>
        <taxon>Sordariaceae</taxon>
        <taxon>Neurospora</taxon>
    </lineage>
</organism>
<dbReference type="EMBL" id="JAVLET010000011">
    <property type="protein sequence ID" value="KAL0467004.1"/>
    <property type="molecule type" value="Genomic_DNA"/>
</dbReference>
<dbReference type="Proteomes" id="UP001451303">
    <property type="component" value="Unassembled WGS sequence"/>
</dbReference>
<sequence>TAKEKKQRLPSYSIRSSLRPSVPGSSSSTPVLVLVLVHVAYGAGRDGTAAVSARSGPRRTSQQGQVAKVSCSTVPSYNTLLKLRPWPVFCLVYIWLLQGTQVKQTVELTELVSTEVRRGQIAGLVVLDRGQTGTASE</sequence>